<dbReference type="AlphaFoldDB" id="A0A1M6LTF1"/>
<proteinExistence type="predicted"/>
<dbReference type="Proteomes" id="UP000183952">
    <property type="component" value="Unassembled WGS sequence"/>
</dbReference>
<dbReference type="OrthoDB" id="2833849at2"/>
<sequence length="271" mass="31794">MFDNNIKTEPIPERVYELCKMVSKGDIDDNVARERMEPKGINPSGSTSYYPSIREVCVQELKLIEKDNDTLKFIGDKTVIKSLETFRMYCNSIVFNNKDSYFYKITKCYLEANNTWLKYKTLTDVNIRREVQEKAGIQLVNEQMMLGSRFWISFLGFGYIQEGYAMYFLPNMHVALQDYCELAELEKNKEYSVGEFVEQLHKYASVALESAEEKKEFNAAMSNALRQMHDRKEVVLKKNLDSKEKWKLFLDSTHEFTDEFTHIVYKGVKRG</sequence>
<evidence type="ECO:0000313" key="2">
    <source>
        <dbReference type="Proteomes" id="UP000183952"/>
    </source>
</evidence>
<gene>
    <name evidence="1" type="ORF">SAMN02745248_00814</name>
</gene>
<protein>
    <submittedName>
        <fullName evidence="1">Uncharacterized protein</fullName>
    </submittedName>
</protein>
<accession>A0A1M6LTF1</accession>
<dbReference type="EMBL" id="FRAD01000006">
    <property type="protein sequence ID" value="SHJ74464.1"/>
    <property type="molecule type" value="Genomic_DNA"/>
</dbReference>
<organism evidence="1 2">
    <name type="scientific">Hathewaya proteolytica DSM 3090</name>
    <dbReference type="NCBI Taxonomy" id="1121331"/>
    <lineage>
        <taxon>Bacteria</taxon>
        <taxon>Bacillati</taxon>
        <taxon>Bacillota</taxon>
        <taxon>Clostridia</taxon>
        <taxon>Eubacteriales</taxon>
        <taxon>Clostridiaceae</taxon>
        <taxon>Hathewaya</taxon>
    </lineage>
</organism>
<keyword evidence="2" id="KW-1185">Reference proteome</keyword>
<name>A0A1M6LTF1_9CLOT</name>
<evidence type="ECO:0000313" key="1">
    <source>
        <dbReference type="EMBL" id="SHJ74464.1"/>
    </source>
</evidence>
<reference evidence="1 2" key="1">
    <citation type="submission" date="2016-11" db="EMBL/GenBank/DDBJ databases">
        <authorList>
            <person name="Jaros S."/>
            <person name="Januszkiewicz K."/>
            <person name="Wedrychowicz H."/>
        </authorList>
    </citation>
    <scope>NUCLEOTIDE SEQUENCE [LARGE SCALE GENOMIC DNA]</scope>
    <source>
        <strain evidence="1 2">DSM 3090</strain>
    </source>
</reference>
<dbReference type="RefSeq" id="WP_072902618.1">
    <property type="nucleotide sequence ID" value="NZ_FRAD01000006.1"/>
</dbReference>
<dbReference type="STRING" id="1121331.SAMN02745248_00814"/>